<dbReference type="AlphaFoldDB" id="A0A7K7A7G8"/>
<evidence type="ECO:0000313" key="4">
    <source>
        <dbReference type="Proteomes" id="UP000538817"/>
    </source>
</evidence>
<dbReference type="Proteomes" id="UP000538817">
    <property type="component" value="Unassembled WGS sequence"/>
</dbReference>
<proteinExistence type="predicted"/>
<protein>
    <submittedName>
        <fullName evidence="3">MET7A protein</fullName>
    </submittedName>
</protein>
<feature type="non-terminal residue" evidence="3">
    <location>
        <position position="1"/>
    </location>
</feature>
<organism evidence="3 4">
    <name type="scientific">Nothoprocta pentlandii</name>
    <dbReference type="NCBI Taxonomy" id="2585814"/>
    <lineage>
        <taxon>Eukaryota</taxon>
        <taxon>Metazoa</taxon>
        <taxon>Chordata</taxon>
        <taxon>Craniata</taxon>
        <taxon>Vertebrata</taxon>
        <taxon>Euteleostomi</taxon>
        <taxon>Archelosauria</taxon>
        <taxon>Archosauria</taxon>
        <taxon>Dinosauria</taxon>
        <taxon>Saurischia</taxon>
        <taxon>Theropoda</taxon>
        <taxon>Coelurosauria</taxon>
        <taxon>Aves</taxon>
        <taxon>Palaeognathae</taxon>
        <taxon>Tinamiformes</taxon>
        <taxon>Tinamidae</taxon>
        <taxon>Nothoprocta</taxon>
    </lineage>
</organism>
<keyword evidence="1" id="KW-0472">Membrane</keyword>
<dbReference type="CDD" id="cd02440">
    <property type="entry name" value="AdoMet_MTases"/>
    <property type="match status" value="1"/>
</dbReference>
<comment type="caution">
    <text evidence="3">The sequence shown here is derived from an EMBL/GenBank/DDBJ whole genome shotgun (WGS) entry which is preliminary data.</text>
</comment>
<dbReference type="InterPro" id="IPR029063">
    <property type="entry name" value="SAM-dependent_MTases_sf"/>
</dbReference>
<keyword evidence="4" id="KW-1185">Reference proteome</keyword>
<name>A0A7K7A7G8_9AVES</name>
<accession>A0A7K7A7G8</accession>
<gene>
    <name evidence="3" type="primary">Mettl7a_1</name>
    <name evidence="3" type="ORF">NOTPEN_R11976</name>
</gene>
<dbReference type="InterPro" id="IPR052356">
    <property type="entry name" value="Thiol_S-MT"/>
</dbReference>
<evidence type="ECO:0000256" key="1">
    <source>
        <dbReference type="SAM" id="Phobius"/>
    </source>
</evidence>
<evidence type="ECO:0000259" key="2">
    <source>
        <dbReference type="Pfam" id="PF08241"/>
    </source>
</evidence>
<dbReference type="Pfam" id="PF08241">
    <property type="entry name" value="Methyltransf_11"/>
    <property type="match status" value="1"/>
</dbReference>
<dbReference type="PANTHER" id="PTHR45036:SF1">
    <property type="entry name" value="METHYLTRANSFERASE LIKE 7A"/>
    <property type="match status" value="1"/>
</dbReference>
<feature type="non-terminal residue" evidence="3">
    <location>
        <position position="245"/>
    </location>
</feature>
<feature type="transmembrane region" description="Helical" evidence="1">
    <location>
        <begin position="13"/>
        <end position="33"/>
    </location>
</feature>
<dbReference type="PANTHER" id="PTHR45036">
    <property type="entry name" value="METHYLTRANSFERASE LIKE 7B"/>
    <property type="match status" value="1"/>
</dbReference>
<reference evidence="3 4" key="1">
    <citation type="submission" date="2019-09" db="EMBL/GenBank/DDBJ databases">
        <title>Bird 10,000 Genomes (B10K) Project - Family phase.</title>
        <authorList>
            <person name="Zhang G."/>
        </authorList>
    </citation>
    <scope>NUCLEOTIDE SEQUENCE [LARGE SCALE GENOMIC DNA]</scope>
    <source>
        <strain evidence="3">B10K-MSB-04</strain>
    </source>
</reference>
<dbReference type="SUPFAM" id="SSF53335">
    <property type="entry name" value="S-adenosyl-L-methionine-dependent methyltransferases"/>
    <property type="match status" value="1"/>
</dbReference>
<sequence>VPMLLISCLQRCIQLVLLPVYVLVYLGIWDALYKKVFPYIMAKLAPRYNHKVRKQKQELFSNLEQFAGPSGHLRLLEIGTGTGTNFQFYPAGCQLTCTDPNPNFEQFLRKNLSENLHLQLERSLVVSGEDLRQVAAGTMDVVVCTLVLCSVSSVERVLREVLRVLRPGGAFYFLEHVAADQSSWTYFWQKVCEPAWKCFGDGCSLSRETQKDLEKASFSELNLRRIHVPPSWIPASPHIIGYAVK</sequence>
<keyword evidence="1" id="KW-1133">Transmembrane helix</keyword>
<dbReference type="Gene3D" id="3.40.50.150">
    <property type="entry name" value="Vaccinia Virus protein VP39"/>
    <property type="match status" value="1"/>
</dbReference>
<feature type="domain" description="Methyltransferase type 11" evidence="2">
    <location>
        <begin position="76"/>
        <end position="173"/>
    </location>
</feature>
<keyword evidence="1" id="KW-0812">Transmembrane</keyword>
<dbReference type="GO" id="GO:0008757">
    <property type="term" value="F:S-adenosylmethionine-dependent methyltransferase activity"/>
    <property type="evidence" value="ECO:0007669"/>
    <property type="project" value="InterPro"/>
</dbReference>
<dbReference type="EMBL" id="VZSG01000982">
    <property type="protein sequence ID" value="NWX92104.1"/>
    <property type="molecule type" value="Genomic_DNA"/>
</dbReference>
<dbReference type="InterPro" id="IPR013216">
    <property type="entry name" value="Methyltransf_11"/>
</dbReference>
<evidence type="ECO:0000313" key="3">
    <source>
        <dbReference type="EMBL" id="NWX92104.1"/>
    </source>
</evidence>